<accession>A0A8H6XYM9</accession>
<sequence length="222" mass="23920">MIRLTCRDFIPVYCITCVVFLITTAPALIHRFYPQAAPLAAPCVWLVMTLVHGLAALYFIGALLSFAMLTIDAYKWLTLRLRRACSTPASGPIALEDGTAAPADATSPTGDSDTPAPTPSSAGGMLLRICLFNVLSGFLALCLILMCWIGDIVSLKRPLSENVHNLATFVFEGFPVVLVLFIVLALRVLKRRRQAAAAQELSTPSVDERELGVAAAKETTDV</sequence>
<dbReference type="EMBL" id="JACAZI010000011">
    <property type="protein sequence ID" value="KAF7348976.1"/>
    <property type="molecule type" value="Genomic_DNA"/>
</dbReference>
<evidence type="ECO:0000313" key="3">
    <source>
        <dbReference type="Proteomes" id="UP000620124"/>
    </source>
</evidence>
<organism evidence="2 3">
    <name type="scientific">Mycena venus</name>
    <dbReference type="NCBI Taxonomy" id="2733690"/>
    <lineage>
        <taxon>Eukaryota</taxon>
        <taxon>Fungi</taxon>
        <taxon>Dikarya</taxon>
        <taxon>Basidiomycota</taxon>
        <taxon>Agaricomycotina</taxon>
        <taxon>Agaricomycetes</taxon>
        <taxon>Agaricomycetidae</taxon>
        <taxon>Agaricales</taxon>
        <taxon>Marasmiineae</taxon>
        <taxon>Mycenaceae</taxon>
        <taxon>Mycena</taxon>
    </lineage>
</organism>
<feature type="transmembrane region" description="Helical" evidence="1">
    <location>
        <begin position="130"/>
        <end position="154"/>
    </location>
</feature>
<keyword evidence="1" id="KW-1133">Transmembrane helix</keyword>
<feature type="transmembrane region" description="Helical" evidence="1">
    <location>
        <begin position="166"/>
        <end position="186"/>
    </location>
</feature>
<name>A0A8H6XYM9_9AGAR</name>
<gene>
    <name evidence="2" type="ORF">MVEN_01418500</name>
</gene>
<dbReference type="Proteomes" id="UP000620124">
    <property type="component" value="Unassembled WGS sequence"/>
</dbReference>
<keyword evidence="1" id="KW-0812">Transmembrane</keyword>
<evidence type="ECO:0000313" key="2">
    <source>
        <dbReference type="EMBL" id="KAF7348976.1"/>
    </source>
</evidence>
<feature type="transmembrane region" description="Helical" evidence="1">
    <location>
        <begin position="45"/>
        <end position="74"/>
    </location>
</feature>
<reference evidence="2" key="1">
    <citation type="submission" date="2020-05" db="EMBL/GenBank/DDBJ databases">
        <title>Mycena genomes resolve the evolution of fungal bioluminescence.</title>
        <authorList>
            <person name="Tsai I.J."/>
        </authorList>
    </citation>
    <scope>NUCLEOTIDE SEQUENCE</scope>
    <source>
        <strain evidence="2">CCC161011</strain>
    </source>
</reference>
<protein>
    <submittedName>
        <fullName evidence="2">Uncharacterized protein</fullName>
    </submittedName>
</protein>
<keyword evidence="1" id="KW-0472">Membrane</keyword>
<dbReference type="AlphaFoldDB" id="A0A8H6XYM9"/>
<keyword evidence="3" id="KW-1185">Reference proteome</keyword>
<dbReference type="OrthoDB" id="3007452at2759"/>
<proteinExistence type="predicted"/>
<comment type="caution">
    <text evidence="2">The sequence shown here is derived from an EMBL/GenBank/DDBJ whole genome shotgun (WGS) entry which is preliminary data.</text>
</comment>
<feature type="transmembrane region" description="Helical" evidence="1">
    <location>
        <begin position="12"/>
        <end position="33"/>
    </location>
</feature>
<evidence type="ECO:0000256" key="1">
    <source>
        <dbReference type="SAM" id="Phobius"/>
    </source>
</evidence>